<evidence type="ECO:0000256" key="5">
    <source>
        <dbReference type="ARBA" id="ARBA00022741"/>
    </source>
</evidence>
<dbReference type="PROSITE" id="PS51643">
    <property type="entry name" value="HD_CAS3"/>
    <property type="match status" value="1"/>
</dbReference>
<accession>A0A937FEJ9</accession>
<evidence type="ECO:0000256" key="7">
    <source>
        <dbReference type="ARBA" id="ARBA00022806"/>
    </source>
</evidence>
<dbReference type="InterPro" id="IPR006474">
    <property type="entry name" value="Helicase_Cas3_CRISPR-ass_core"/>
</dbReference>
<dbReference type="InterPro" id="IPR050547">
    <property type="entry name" value="DEAD_box_RNA_helicases"/>
</dbReference>
<proteinExistence type="inferred from homology"/>
<evidence type="ECO:0000256" key="2">
    <source>
        <dbReference type="ARBA" id="ARBA00009046"/>
    </source>
</evidence>
<evidence type="ECO:0000256" key="4">
    <source>
        <dbReference type="ARBA" id="ARBA00022723"/>
    </source>
</evidence>
<dbReference type="EMBL" id="JAESWA010000022">
    <property type="protein sequence ID" value="MBL4931894.1"/>
    <property type="molecule type" value="Genomic_DNA"/>
</dbReference>
<dbReference type="GO" id="GO:0051607">
    <property type="term" value="P:defense response to virus"/>
    <property type="evidence" value="ECO:0007669"/>
    <property type="project" value="UniProtKB-KW"/>
</dbReference>
<evidence type="ECO:0000259" key="11">
    <source>
        <dbReference type="PROSITE" id="PS51643"/>
    </source>
</evidence>
<dbReference type="GO" id="GO:0016787">
    <property type="term" value="F:hydrolase activity"/>
    <property type="evidence" value="ECO:0007669"/>
    <property type="project" value="UniProtKB-KW"/>
</dbReference>
<dbReference type="Pfam" id="PF22590">
    <property type="entry name" value="Cas3-like_C_2"/>
    <property type="match status" value="1"/>
</dbReference>
<evidence type="ECO:0000313" key="13">
    <source>
        <dbReference type="Proteomes" id="UP000623681"/>
    </source>
</evidence>
<reference evidence="12" key="1">
    <citation type="submission" date="2021-01" db="EMBL/GenBank/DDBJ databases">
        <title>Genome public.</title>
        <authorList>
            <person name="Liu C."/>
            <person name="Sun Q."/>
        </authorList>
    </citation>
    <scope>NUCLEOTIDE SEQUENCE</scope>
    <source>
        <strain evidence="12">YIM B02565</strain>
    </source>
</reference>
<dbReference type="GO" id="GO:0046872">
    <property type="term" value="F:metal ion binding"/>
    <property type="evidence" value="ECO:0007669"/>
    <property type="project" value="UniProtKB-KW"/>
</dbReference>
<dbReference type="Gene3D" id="1.10.3210.30">
    <property type="match status" value="1"/>
</dbReference>
<dbReference type="SMART" id="SM00487">
    <property type="entry name" value="DEXDc"/>
    <property type="match status" value="1"/>
</dbReference>
<dbReference type="InterPro" id="IPR011545">
    <property type="entry name" value="DEAD/DEAH_box_helicase_dom"/>
</dbReference>
<dbReference type="InterPro" id="IPR038257">
    <property type="entry name" value="CRISPR-assoc_Cas3_HD_sf"/>
</dbReference>
<evidence type="ECO:0000256" key="3">
    <source>
        <dbReference type="ARBA" id="ARBA00022722"/>
    </source>
</evidence>
<evidence type="ECO:0000313" key="12">
    <source>
        <dbReference type="EMBL" id="MBL4931894.1"/>
    </source>
</evidence>
<keyword evidence="5" id="KW-0547">Nucleotide-binding</keyword>
<dbReference type="InterPro" id="IPR006483">
    <property type="entry name" value="CRISPR-assoc_Cas3_HD"/>
</dbReference>
<dbReference type="SUPFAM" id="SSF52540">
    <property type="entry name" value="P-loop containing nucleoside triphosphate hydrolases"/>
    <property type="match status" value="1"/>
</dbReference>
<dbReference type="Proteomes" id="UP000623681">
    <property type="component" value="Unassembled WGS sequence"/>
</dbReference>
<keyword evidence="4" id="KW-0479">Metal-binding</keyword>
<name>A0A937FEJ9_9CLOT</name>
<dbReference type="GO" id="GO:0003723">
    <property type="term" value="F:RNA binding"/>
    <property type="evidence" value="ECO:0007669"/>
    <property type="project" value="TreeGrafter"/>
</dbReference>
<evidence type="ECO:0000256" key="9">
    <source>
        <dbReference type="ARBA" id="ARBA00023118"/>
    </source>
</evidence>
<dbReference type="SUPFAM" id="SSF109604">
    <property type="entry name" value="HD-domain/PDEase-like"/>
    <property type="match status" value="1"/>
</dbReference>
<dbReference type="InterPro" id="IPR014001">
    <property type="entry name" value="Helicase_ATP-bd"/>
</dbReference>
<evidence type="ECO:0000259" key="10">
    <source>
        <dbReference type="PROSITE" id="PS51194"/>
    </source>
</evidence>
<dbReference type="NCBIfam" id="TIGR01596">
    <property type="entry name" value="cas3_HD"/>
    <property type="match status" value="1"/>
</dbReference>
<dbReference type="AlphaFoldDB" id="A0A937FEJ9"/>
<feature type="domain" description="HD Cas3-type" evidence="11">
    <location>
        <begin position="7"/>
        <end position="183"/>
    </location>
</feature>
<dbReference type="PANTHER" id="PTHR47963">
    <property type="entry name" value="DEAD-BOX ATP-DEPENDENT RNA HELICASE 47, MITOCHONDRIAL"/>
    <property type="match status" value="1"/>
</dbReference>
<comment type="caution">
    <text evidence="12">The sequence shown here is derived from an EMBL/GenBank/DDBJ whole genome shotgun (WGS) entry which is preliminary data.</text>
</comment>
<dbReference type="RefSeq" id="WP_202767277.1">
    <property type="nucleotide sequence ID" value="NZ_JAESWA010000022.1"/>
</dbReference>
<organism evidence="12 13">
    <name type="scientific">Clostridium paridis</name>
    <dbReference type="NCBI Taxonomy" id="2803863"/>
    <lineage>
        <taxon>Bacteria</taxon>
        <taxon>Bacillati</taxon>
        <taxon>Bacillota</taxon>
        <taxon>Clostridia</taxon>
        <taxon>Eubacteriales</taxon>
        <taxon>Clostridiaceae</taxon>
        <taxon>Clostridium</taxon>
    </lineage>
</organism>
<dbReference type="NCBIfam" id="TIGR01587">
    <property type="entry name" value="cas3_core"/>
    <property type="match status" value="1"/>
</dbReference>
<gene>
    <name evidence="12" type="primary">cas3</name>
    <name evidence="12" type="ORF">JK634_08760</name>
</gene>
<dbReference type="Gene3D" id="3.40.50.300">
    <property type="entry name" value="P-loop containing nucleotide triphosphate hydrolases"/>
    <property type="match status" value="2"/>
</dbReference>
<evidence type="ECO:0000256" key="8">
    <source>
        <dbReference type="ARBA" id="ARBA00022840"/>
    </source>
</evidence>
<comment type="similarity">
    <text evidence="2">In the central section; belongs to the CRISPR-associated helicase Cas3 family.</text>
</comment>
<dbReference type="Pfam" id="PF00270">
    <property type="entry name" value="DEAD"/>
    <property type="match status" value="1"/>
</dbReference>
<keyword evidence="3" id="KW-0540">Nuclease</keyword>
<keyword evidence="9" id="KW-0051">Antiviral defense</keyword>
<dbReference type="GO" id="GO:0004518">
    <property type="term" value="F:nuclease activity"/>
    <property type="evidence" value="ECO:0007669"/>
    <property type="project" value="UniProtKB-KW"/>
</dbReference>
<dbReference type="CDD" id="cd09641">
    <property type="entry name" value="Cas3''_I"/>
    <property type="match status" value="1"/>
</dbReference>
<feature type="domain" description="Helicase C-terminal" evidence="10">
    <location>
        <begin position="427"/>
        <end position="593"/>
    </location>
</feature>
<dbReference type="PANTHER" id="PTHR47963:SF9">
    <property type="entry name" value="CRISPR-ASSOCIATED ENDONUCLEASE_HELICASE CAS3"/>
    <property type="match status" value="1"/>
</dbReference>
<dbReference type="InterPro" id="IPR027417">
    <property type="entry name" value="P-loop_NTPase"/>
</dbReference>
<comment type="similarity">
    <text evidence="1">In the N-terminal section; belongs to the CRISPR-associated nuclease Cas3-HD family.</text>
</comment>
<dbReference type="PROSITE" id="PS51194">
    <property type="entry name" value="HELICASE_CTER"/>
    <property type="match status" value="1"/>
</dbReference>
<dbReference type="GO" id="GO:0005524">
    <property type="term" value="F:ATP binding"/>
    <property type="evidence" value="ECO:0007669"/>
    <property type="project" value="UniProtKB-KW"/>
</dbReference>
<protein>
    <submittedName>
        <fullName evidence="12">CRISPR-associated helicase Cas3</fullName>
    </submittedName>
</protein>
<dbReference type="InterPro" id="IPR001650">
    <property type="entry name" value="Helicase_C-like"/>
</dbReference>
<keyword evidence="13" id="KW-1185">Reference proteome</keyword>
<keyword evidence="7" id="KW-0347">Helicase</keyword>
<evidence type="ECO:0000256" key="1">
    <source>
        <dbReference type="ARBA" id="ARBA00006847"/>
    </source>
</evidence>
<evidence type="ECO:0000256" key="6">
    <source>
        <dbReference type="ARBA" id="ARBA00022801"/>
    </source>
</evidence>
<sequence>MNKYLAKSNPKETIQEHTDNLLKNYRVLKETYPSLEINWDMLYKACLYHDFGKMNSKFQEKIETHRLIPGEIPHGILSLAFIDYEDLEANGYTEEDIRVLFHSIAYHHERELDYTDEELENEIEALVNEFEGFHYNKISKRYVPDYIEETFYFKNDRIYEERDSDIFFNYIMIKGLLNRIDYSASGYIEIENKNDFLSRSLDRLMNEWKEKVPNCKWNDLQEYMIKNKDKNVVVVAQTGMGKTEAGLLWIGDNKGFFTLPLKTAINSIYDRVVELIKENKEDRVGLLHSDTFSQYIINASENIDVSDYYNRTKQMSLPLTICTLDQIFDFVYKYRGFEPKIATLAYSKVVIDEIQMYSPDLLAYLIIGLSYINKVGGKFAILTATLPKFIINLLEEEGIEFELSEKAFINKDLNNRHSLKVIDEEIDIDKIVELYKNNKVLVICNTVHMAQEVYSELMNRNVERVNLLHSRFIKKHRKEKEDKILSLGSYENKDYGIWISTQVVEASLDIDFDILITELSDVNGLFQRLGRCYRKRNFNTEGYNCYVYTGGNKKCSGVGYVIDEEIYQLSKEEILRVDGPLNEEMKVQIINNLYTFERLKDTKYLSQVRDAIKFVKSIKEYDTTKNEVKKIFRNIDSVTVIPKQIYEENYIEIDKNISIISKEYSKEISIEERKNIALEKALARNKLMDYTVSVRTSYNEGNVDKVLEINKYESIPVLNCDYSEDLGVQKIKVQKPENNYEFL</sequence>
<dbReference type="InterPro" id="IPR054712">
    <property type="entry name" value="Cas3-like_dom"/>
</dbReference>
<keyword evidence="8" id="KW-0067">ATP-binding</keyword>
<keyword evidence="6" id="KW-0378">Hydrolase</keyword>
<dbReference type="GO" id="GO:0003724">
    <property type="term" value="F:RNA helicase activity"/>
    <property type="evidence" value="ECO:0007669"/>
    <property type="project" value="TreeGrafter"/>
</dbReference>